<dbReference type="AlphaFoldDB" id="A0A561UU74"/>
<organism evidence="1 2">
    <name type="scientific">Streptomyces brevispora</name>
    <dbReference type="NCBI Taxonomy" id="887462"/>
    <lineage>
        <taxon>Bacteria</taxon>
        <taxon>Bacillati</taxon>
        <taxon>Actinomycetota</taxon>
        <taxon>Actinomycetes</taxon>
        <taxon>Kitasatosporales</taxon>
        <taxon>Streptomycetaceae</taxon>
        <taxon>Streptomyces</taxon>
    </lineage>
</organism>
<gene>
    <name evidence="1" type="ORF">FHX80_111336</name>
</gene>
<proteinExistence type="predicted"/>
<evidence type="ECO:0000313" key="1">
    <source>
        <dbReference type="EMBL" id="TWG02924.1"/>
    </source>
</evidence>
<accession>A0A561UU74</accession>
<sequence>MPVDIAEDLLAGEPVPTYPATPGCPKALRVDRGIQRLDTPSGQYVLIEDETFLATVDYQLAPELIAGARAVSAARG</sequence>
<reference evidence="1 2" key="1">
    <citation type="submission" date="2019-06" db="EMBL/GenBank/DDBJ databases">
        <title>Sequencing the genomes of 1000 actinobacteria strains.</title>
        <authorList>
            <person name="Klenk H.-P."/>
        </authorList>
    </citation>
    <scope>NUCLEOTIDE SEQUENCE [LARGE SCALE GENOMIC DNA]</scope>
    <source>
        <strain evidence="1 2">DSM 42059</strain>
    </source>
</reference>
<protein>
    <submittedName>
        <fullName evidence="1">Uncharacterized protein</fullName>
    </submittedName>
</protein>
<name>A0A561UU74_9ACTN</name>
<evidence type="ECO:0000313" key="2">
    <source>
        <dbReference type="Proteomes" id="UP000318186"/>
    </source>
</evidence>
<dbReference type="EMBL" id="VIWW01000001">
    <property type="protein sequence ID" value="TWG02924.1"/>
    <property type="molecule type" value="Genomic_DNA"/>
</dbReference>
<dbReference type="Proteomes" id="UP000318186">
    <property type="component" value="Unassembled WGS sequence"/>
</dbReference>
<comment type="caution">
    <text evidence="1">The sequence shown here is derived from an EMBL/GenBank/DDBJ whole genome shotgun (WGS) entry which is preliminary data.</text>
</comment>